<keyword evidence="7" id="KW-1185">Reference proteome</keyword>
<dbReference type="RefSeq" id="XP_033537071.1">
    <property type="nucleotide sequence ID" value="XM_033674214.1"/>
</dbReference>
<dbReference type="Pfam" id="PF14382">
    <property type="entry name" value="ECR1_N"/>
    <property type="match status" value="1"/>
</dbReference>
<dbReference type="EMBL" id="ML975151">
    <property type="protein sequence ID" value="KAF1815440.1"/>
    <property type="molecule type" value="Genomic_DNA"/>
</dbReference>
<dbReference type="InterPro" id="IPR012340">
    <property type="entry name" value="NA-bd_OB-fold"/>
</dbReference>
<reference evidence="6 8" key="1">
    <citation type="submission" date="2020-01" db="EMBL/GenBank/DDBJ databases">
        <authorList>
            <consortium name="DOE Joint Genome Institute"/>
            <person name="Haridas S."/>
            <person name="Albert R."/>
            <person name="Binder M."/>
            <person name="Bloem J."/>
            <person name="Labutti K."/>
            <person name="Salamov A."/>
            <person name="Andreopoulos B."/>
            <person name="Baker S.E."/>
            <person name="Barry K."/>
            <person name="Bills G."/>
            <person name="Bluhm B.H."/>
            <person name="Cannon C."/>
            <person name="Castanera R."/>
            <person name="Culley D.E."/>
            <person name="Daum C."/>
            <person name="Ezra D."/>
            <person name="Gonzalez J.B."/>
            <person name="Henrissat B."/>
            <person name="Kuo A."/>
            <person name="Liang C."/>
            <person name="Lipzen A."/>
            <person name="Lutzoni F."/>
            <person name="Magnuson J."/>
            <person name="Mondo S."/>
            <person name="Nolan M."/>
            <person name="Ohm R."/>
            <person name="Pangilinan J."/>
            <person name="Park H.-J."/>
            <person name="Ramirez L."/>
            <person name="Alfaro M."/>
            <person name="Sun H."/>
            <person name="Tritt A."/>
            <person name="Yoshinaga Y."/>
            <person name="Zwiers L.-H."/>
            <person name="Turgeon B.G."/>
            <person name="Goodwin S.B."/>
            <person name="Spatafora J.W."/>
            <person name="Crous P.W."/>
            <person name="Grigoriev I.V."/>
        </authorList>
    </citation>
    <scope>NUCLEOTIDE SEQUENCE</scope>
    <source>
        <strain evidence="6 8">CBS 781.70</strain>
    </source>
</reference>
<dbReference type="InterPro" id="IPR025721">
    <property type="entry name" value="Exosome_cplx_N_dom"/>
</dbReference>
<evidence type="ECO:0000313" key="6">
    <source>
        <dbReference type="EMBL" id="KAF1815440.1"/>
    </source>
</evidence>
<keyword evidence="2" id="KW-0963">Cytoplasm</keyword>
<evidence type="ECO:0000256" key="1">
    <source>
        <dbReference type="ARBA" id="ARBA00004604"/>
    </source>
</evidence>
<reference evidence="8" key="3">
    <citation type="submission" date="2025-04" db="UniProtKB">
        <authorList>
            <consortium name="RefSeq"/>
        </authorList>
    </citation>
    <scope>IDENTIFICATION</scope>
    <source>
        <strain evidence="8">CBS 781.70</strain>
    </source>
</reference>
<feature type="domain" description="Exosome complex component CSL4 C-terminal" evidence="4">
    <location>
        <begin position="81"/>
        <end position="109"/>
    </location>
</feature>
<dbReference type="Proteomes" id="UP000504638">
    <property type="component" value="Unplaced"/>
</dbReference>
<dbReference type="GO" id="GO:0006396">
    <property type="term" value="P:RNA processing"/>
    <property type="evidence" value="ECO:0007669"/>
    <property type="project" value="InterPro"/>
</dbReference>
<dbReference type="GO" id="GO:0003723">
    <property type="term" value="F:RNA binding"/>
    <property type="evidence" value="ECO:0007669"/>
    <property type="project" value="InterPro"/>
</dbReference>
<dbReference type="SUPFAM" id="SSF110324">
    <property type="entry name" value="Ribosomal L27 protein-like"/>
    <property type="match status" value="1"/>
</dbReference>
<gene>
    <name evidence="6 8" type="ORF">P152DRAFT_185550</name>
</gene>
<dbReference type="SUPFAM" id="SSF50249">
    <property type="entry name" value="Nucleic acid-binding proteins"/>
    <property type="match status" value="1"/>
</dbReference>
<feature type="domain" description="Exosome complex component CSL4 C-terminal" evidence="4">
    <location>
        <begin position="119"/>
        <end position="160"/>
    </location>
</feature>
<dbReference type="Gene3D" id="2.40.50.100">
    <property type="match status" value="1"/>
</dbReference>
<evidence type="ECO:0000313" key="8">
    <source>
        <dbReference type="RefSeq" id="XP_033537071.1"/>
    </source>
</evidence>
<reference evidence="8" key="2">
    <citation type="submission" date="2020-04" db="EMBL/GenBank/DDBJ databases">
        <authorList>
            <consortium name="NCBI Genome Project"/>
        </authorList>
    </citation>
    <scope>NUCLEOTIDE SEQUENCE</scope>
    <source>
        <strain evidence="8">CBS 781.70</strain>
    </source>
</reference>
<comment type="subcellular location">
    <subcellularLocation>
        <location evidence="1">Nucleus</location>
        <location evidence="1">Nucleolus</location>
    </subcellularLocation>
</comment>
<accession>A0A6G1GC14</accession>
<evidence type="ECO:0008006" key="9">
    <source>
        <dbReference type="Google" id="ProtNLM"/>
    </source>
</evidence>
<evidence type="ECO:0000259" key="5">
    <source>
        <dbReference type="Pfam" id="PF14382"/>
    </source>
</evidence>
<dbReference type="PANTHER" id="PTHR12686:SF8">
    <property type="entry name" value="EXOSOME COMPLEX COMPONENT CSL4"/>
    <property type="match status" value="1"/>
</dbReference>
<dbReference type="Gene3D" id="2.40.50.140">
    <property type="entry name" value="Nucleic acid-binding proteins"/>
    <property type="match status" value="1"/>
</dbReference>
<dbReference type="GO" id="GO:0005737">
    <property type="term" value="C:cytoplasm"/>
    <property type="evidence" value="ECO:0007669"/>
    <property type="project" value="TreeGrafter"/>
</dbReference>
<keyword evidence="3" id="KW-0271">Exosome</keyword>
<dbReference type="GeneID" id="54414784"/>
<organism evidence="6">
    <name type="scientific">Eremomyces bilateralis CBS 781.70</name>
    <dbReference type="NCBI Taxonomy" id="1392243"/>
    <lineage>
        <taxon>Eukaryota</taxon>
        <taxon>Fungi</taxon>
        <taxon>Dikarya</taxon>
        <taxon>Ascomycota</taxon>
        <taxon>Pezizomycotina</taxon>
        <taxon>Dothideomycetes</taxon>
        <taxon>Dothideomycetes incertae sedis</taxon>
        <taxon>Eremomycetales</taxon>
        <taxon>Eremomycetaceae</taxon>
        <taxon>Eremomyces</taxon>
    </lineage>
</organism>
<dbReference type="OrthoDB" id="440760at2759"/>
<dbReference type="GO" id="GO:0000176">
    <property type="term" value="C:nuclear exosome (RNase complex)"/>
    <property type="evidence" value="ECO:0007669"/>
    <property type="project" value="TreeGrafter"/>
</dbReference>
<evidence type="ECO:0000313" key="7">
    <source>
        <dbReference type="Proteomes" id="UP000504638"/>
    </source>
</evidence>
<dbReference type="PANTHER" id="PTHR12686">
    <property type="entry name" value="3'-5' EXORIBONUCLEASE CSL4-RELATED"/>
    <property type="match status" value="1"/>
</dbReference>
<dbReference type="GO" id="GO:0005730">
    <property type="term" value="C:nucleolus"/>
    <property type="evidence" value="ECO:0007669"/>
    <property type="project" value="UniProtKB-SubCell"/>
</dbReference>
<dbReference type="InterPro" id="IPR039771">
    <property type="entry name" value="Csl4"/>
</dbReference>
<name>A0A6G1GC14_9PEZI</name>
<dbReference type="Pfam" id="PF10447">
    <property type="entry name" value="EXOSC1"/>
    <property type="match status" value="2"/>
</dbReference>
<sequence>MAQGILVAPGQVLGNPKTEKAGPNTHIQNGQICASVFGLADHNQAPTQDTNSTPVKTTAKTTDRATVSVTTTTSSINPISPTINSIVLARVTRLTLKQATVSILAISPSDSAASSSLAVCTTPFNGQIRLQDIRATEKDKVKMLQSFRVGDIVRAIVISLGDQAAYYLSTARNDLGVVMAWADDGEQLVPVSWKEMEGMTTGKREDRKVAKPI</sequence>
<evidence type="ECO:0000256" key="3">
    <source>
        <dbReference type="ARBA" id="ARBA00022835"/>
    </source>
</evidence>
<evidence type="ECO:0000259" key="4">
    <source>
        <dbReference type="Pfam" id="PF10447"/>
    </source>
</evidence>
<feature type="domain" description="Exosome complex component N-terminal" evidence="5">
    <location>
        <begin position="6"/>
        <end position="39"/>
    </location>
</feature>
<dbReference type="AlphaFoldDB" id="A0A6G1GC14"/>
<evidence type="ECO:0000256" key="2">
    <source>
        <dbReference type="ARBA" id="ARBA00022490"/>
    </source>
</evidence>
<protein>
    <recommendedName>
        <fullName evidence="9">Exosome complex component CSL4 C-terminal domain-containing protein</fullName>
    </recommendedName>
</protein>
<dbReference type="InterPro" id="IPR019495">
    <property type="entry name" value="EXOSC1_C"/>
</dbReference>
<proteinExistence type="predicted"/>